<dbReference type="Proteomes" id="UP000472263">
    <property type="component" value="Chromosome 7"/>
</dbReference>
<dbReference type="PROSITE" id="PS51544">
    <property type="entry name" value="PI3K_ABD"/>
    <property type="match status" value="1"/>
</dbReference>
<dbReference type="PROSITE" id="PS51547">
    <property type="entry name" value="C2_PI3K"/>
    <property type="match status" value="1"/>
</dbReference>
<evidence type="ECO:0000256" key="12">
    <source>
        <dbReference type="ARBA" id="ARBA00023098"/>
    </source>
</evidence>
<keyword evidence="21" id="KW-1185">Reference proteome</keyword>
<evidence type="ECO:0000256" key="10">
    <source>
        <dbReference type="ARBA" id="ARBA00022777"/>
    </source>
</evidence>
<organism evidence="20 21">
    <name type="scientific">Myripristis murdjan</name>
    <name type="common">pinecone soldierfish</name>
    <dbReference type="NCBI Taxonomy" id="586833"/>
    <lineage>
        <taxon>Eukaryota</taxon>
        <taxon>Metazoa</taxon>
        <taxon>Chordata</taxon>
        <taxon>Craniata</taxon>
        <taxon>Vertebrata</taxon>
        <taxon>Euteleostomi</taxon>
        <taxon>Actinopterygii</taxon>
        <taxon>Neopterygii</taxon>
        <taxon>Teleostei</taxon>
        <taxon>Neoteleostei</taxon>
        <taxon>Acanthomorphata</taxon>
        <taxon>Holocentriformes</taxon>
        <taxon>Holocentridae</taxon>
        <taxon>Myripristis</taxon>
    </lineage>
</organism>
<dbReference type="InterPro" id="IPR029071">
    <property type="entry name" value="Ubiquitin-like_domsf"/>
</dbReference>
<name>A0A667WPA0_9TELE</name>
<dbReference type="FunFam" id="3.30.1010.10:FF:000005">
    <property type="entry name" value="Phosphatidylinositol 4,5-bisphosphate 3-kinase catalytic subunit beta"/>
    <property type="match status" value="1"/>
</dbReference>
<evidence type="ECO:0000256" key="6">
    <source>
        <dbReference type="ARBA" id="ARBA00022490"/>
    </source>
</evidence>
<comment type="pathway">
    <text evidence="3">Lipid metabolism.</text>
</comment>
<evidence type="ECO:0000259" key="16">
    <source>
        <dbReference type="PROSITE" id="PS51544"/>
    </source>
</evidence>
<dbReference type="GO" id="GO:0048015">
    <property type="term" value="P:phosphatidylinositol-mediated signaling"/>
    <property type="evidence" value="ECO:0007669"/>
    <property type="project" value="TreeGrafter"/>
</dbReference>
<dbReference type="SUPFAM" id="SSF48371">
    <property type="entry name" value="ARM repeat"/>
    <property type="match status" value="1"/>
</dbReference>
<comment type="subcellular location">
    <subcellularLocation>
        <location evidence="1">Cytoplasm</location>
    </subcellularLocation>
</comment>
<evidence type="ECO:0000256" key="14">
    <source>
        <dbReference type="ARBA" id="ARBA00051347"/>
    </source>
</evidence>
<reference evidence="20" key="2">
    <citation type="submission" date="2025-08" db="UniProtKB">
        <authorList>
            <consortium name="Ensembl"/>
        </authorList>
    </citation>
    <scope>IDENTIFICATION</scope>
</reference>
<dbReference type="SMART" id="SM00145">
    <property type="entry name" value="PI3Ka"/>
    <property type="match status" value="1"/>
</dbReference>
<dbReference type="InterPro" id="IPR016024">
    <property type="entry name" value="ARM-type_fold"/>
</dbReference>
<dbReference type="InterPro" id="IPR001263">
    <property type="entry name" value="PI3K_accessory_dom"/>
</dbReference>
<feature type="domain" description="PIK helical" evidence="17">
    <location>
        <begin position="456"/>
        <end position="633"/>
    </location>
</feature>
<dbReference type="InterPro" id="IPR000403">
    <property type="entry name" value="PI3/4_kinase_cat_dom"/>
</dbReference>
<evidence type="ECO:0000259" key="18">
    <source>
        <dbReference type="PROSITE" id="PS51546"/>
    </source>
</evidence>
<dbReference type="SUPFAM" id="SSF54236">
    <property type="entry name" value="Ubiquitin-like"/>
    <property type="match status" value="1"/>
</dbReference>
<dbReference type="Pfam" id="PF00454">
    <property type="entry name" value="PI3_PI4_kinase"/>
    <property type="match status" value="1"/>
</dbReference>
<comment type="catalytic activity">
    <reaction evidence="14">
        <text>1-octadecanoyl-2-(5Z,8Z,11Z,14Z)-eicosatetraenoyl-sn-glycero-3-phospho-1D-myo-inositol 4,5-bisphosphate + ATP = 1-octadecanoyl-2-(5Z,8Z,11Z,14Z-eicosatetraenoyl)-sn-glycero-3-phospho-(1D-myo-inositol 3,4,5-triphosphate) + ADP + H(+)</text>
        <dbReference type="Rhea" id="RHEA:43396"/>
        <dbReference type="ChEBI" id="CHEBI:15378"/>
        <dbReference type="ChEBI" id="CHEBI:30616"/>
        <dbReference type="ChEBI" id="CHEBI:77137"/>
        <dbReference type="ChEBI" id="CHEBI:83243"/>
        <dbReference type="ChEBI" id="CHEBI:456216"/>
    </reaction>
    <physiologicalReaction direction="left-to-right" evidence="14">
        <dbReference type="Rhea" id="RHEA:43397"/>
    </physiologicalReaction>
</comment>
<dbReference type="GO" id="GO:0035005">
    <property type="term" value="F:1-phosphatidylinositol-4-phosphate 3-kinase activity"/>
    <property type="evidence" value="ECO:0007669"/>
    <property type="project" value="TreeGrafter"/>
</dbReference>
<dbReference type="Pfam" id="PF00792">
    <property type="entry name" value="PI3K_C2"/>
    <property type="match status" value="1"/>
</dbReference>
<evidence type="ECO:0000256" key="4">
    <source>
        <dbReference type="ARBA" id="ARBA00006209"/>
    </source>
</evidence>
<dbReference type="GO" id="GO:0005829">
    <property type="term" value="C:cytosol"/>
    <property type="evidence" value="ECO:0007669"/>
    <property type="project" value="UniProtKB-ARBA"/>
</dbReference>
<evidence type="ECO:0000313" key="21">
    <source>
        <dbReference type="Proteomes" id="UP000472263"/>
    </source>
</evidence>
<evidence type="ECO:0000256" key="7">
    <source>
        <dbReference type="ARBA" id="ARBA00022553"/>
    </source>
</evidence>
<dbReference type="Ensembl" id="ENSMMDT00005002402.1">
    <property type="protein sequence ID" value="ENSMMDP00005002364.1"/>
    <property type="gene ID" value="ENSMMDG00005001097.1"/>
</dbReference>
<evidence type="ECO:0000256" key="13">
    <source>
        <dbReference type="ARBA" id="ARBA00023981"/>
    </source>
</evidence>
<proteinExistence type="inferred from homology"/>
<gene>
    <name evidence="20" type="primary">PIK3CD</name>
    <name evidence="20" type="synonym">pik3cd</name>
</gene>
<dbReference type="FunFam" id="2.60.40.150:FF:000046">
    <property type="entry name" value="Phosphatidylinositol 4,5-bisphosphate 3-kinase catalytic subunit"/>
    <property type="match status" value="1"/>
</dbReference>
<dbReference type="GO" id="GO:0043491">
    <property type="term" value="P:phosphatidylinositol 3-kinase/protein kinase B signal transduction"/>
    <property type="evidence" value="ECO:0007669"/>
    <property type="project" value="TreeGrafter"/>
</dbReference>
<dbReference type="AlphaFoldDB" id="A0A667WPA0"/>
<dbReference type="InterPro" id="IPR036940">
    <property type="entry name" value="PI3/4_kinase_cat_sf"/>
</dbReference>
<dbReference type="SMART" id="SM00142">
    <property type="entry name" value="PI3K_C2"/>
    <property type="match status" value="1"/>
</dbReference>
<keyword evidence="6" id="KW-0963">Cytoplasm</keyword>
<comment type="catalytic activity">
    <reaction evidence="13">
        <text>a 1,2-diacyl-sn-glycero-3-phospho-(1D-myo-inositol-4,5-bisphosphate) + ATP = a 1,2-diacyl-sn-glycero-3-phospho-(1D-myo-inositol-3,4,5-trisphosphate) + ADP + H(+)</text>
        <dbReference type="Rhea" id="RHEA:21292"/>
        <dbReference type="ChEBI" id="CHEBI:15378"/>
        <dbReference type="ChEBI" id="CHEBI:30616"/>
        <dbReference type="ChEBI" id="CHEBI:57836"/>
        <dbReference type="ChEBI" id="CHEBI:58456"/>
        <dbReference type="ChEBI" id="CHEBI:456216"/>
        <dbReference type="EC" id="2.7.1.153"/>
    </reaction>
    <physiologicalReaction direction="left-to-right" evidence="13">
        <dbReference type="Rhea" id="RHEA:21293"/>
    </physiologicalReaction>
</comment>
<keyword evidence="9" id="KW-0547">Nucleotide-binding</keyword>
<dbReference type="CDD" id="cd00872">
    <property type="entry name" value="PI3Ka_I"/>
    <property type="match status" value="1"/>
</dbReference>
<evidence type="ECO:0000259" key="15">
    <source>
        <dbReference type="PROSITE" id="PS50290"/>
    </source>
</evidence>
<dbReference type="FunFam" id="1.10.1070.11:FF:000001">
    <property type="entry name" value="Phosphatidylinositol 4,5-bisphosphate 3-kinase catalytic subunit"/>
    <property type="match status" value="1"/>
</dbReference>
<reference evidence="20" key="1">
    <citation type="submission" date="2019-06" db="EMBL/GenBank/DDBJ databases">
        <authorList>
            <consortium name="Wellcome Sanger Institute Data Sharing"/>
        </authorList>
    </citation>
    <scope>NUCLEOTIDE SEQUENCE [LARGE SCALE GENOMIC DNA]</scope>
</reference>
<reference evidence="20" key="3">
    <citation type="submission" date="2025-09" db="UniProtKB">
        <authorList>
            <consortium name="Ensembl"/>
        </authorList>
    </citation>
    <scope>IDENTIFICATION</scope>
</reference>
<evidence type="ECO:0000259" key="17">
    <source>
        <dbReference type="PROSITE" id="PS51545"/>
    </source>
</evidence>
<dbReference type="InterPro" id="IPR015433">
    <property type="entry name" value="PI3/4_kinase"/>
</dbReference>
<dbReference type="GO" id="GO:0005524">
    <property type="term" value="F:ATP binding"/>
    <property type="evidence" value="ECO:0007669"/>
    <property type="project" value="UniProtKB-KW"/>
</dbReference>
<dbReference type="GO" id="GO:0046934">
    <property type="term" value="F:1-phosphatidylinositol-4,5-bisphosphate 3-kinase activity"/>
    <property type="evidence" value="ECO:0007669"/>
    <property type="project" value="UniProtKB-EC"/>
</dbReference>
<evidence type="ECO:0000256" key="8">
    <source>
        <dbReference type="ARBA" id="ARBA00022679"/>
    </source>
</evidence>
<dbReference type="EC" id="2.7.1.153" evidence="5"/>
<dbReference type="Gene3D" id="1.10.1070.11">
    <property type="entry name" value="Phosphatidylinositol 3-/4-kinase, catalytic domain"/>
    <property type="match status" value="1"/>
</dbReference>
<evidence type="ECO:0000256" key="1">
    <source>
        <dbReference type="ARBA" id="ARBA00004496"/>
    </source>
</evidence>
<dbReference type="Gene3D" id="3.30.1010.10">
    <property type="entry name" value="Phosphatidylinositol 3-kinase Catalytic Subunit, Chain A, domain 4"/>
    <property type="match status" value="1"/>
</dbReference>
<evidence type="ECO:0000256" key="9">
    <source>
        <dbReference type="ARBA" id="ARBA00022741"/>
    </source>
</evidence>
<evidence type="ECO:0000259" key="19">
    <source>
        <dbReference type="PROSITE" id="PS51547"/>
    </source>
</evidence>
<evidence type="ECO:0000256" key="2">
    <source>
        <dbReference type="ARBA" id="ARBA00004805"/>
    </source>
</evidence>
<evidence type="ECO:0000256" key="5">
    <source>
        <dbReference type="ARBA" id="ARBA00012010"/>
    </source>
</evidence>
<dbReference type="GO" id="GO:0016303">
    <property type="term" value="F:1-phosphatidylinositol-3-kinase activity"/>
    <property type="evidence" value="ECO:0007669"/>
    <property type="project" value="TreeGrafter"/>
</dbReference>
<dbReference type="SMART" id="SM00146">
    <property type="entry name" value="PI3Kc"/>
    <property type="match status" value="1"/>
</dbReference>
<accession>A0A667WPA0</accession>
<dbReference type="PROSITE" id="PS51546">
    <property type="entry name" value="PI3K_RBD"/>
    <property type="match status" value="1"/>
</dbReference>
<dbReference type="GO" id="GO:0016477">
    <property type="term" value="P:cell migration"/>
    <property type="evidence" value="ECO:0007669"/>
    <property type="project" value="TreeGrafter"/>
</dbReference>
<dbReference type="Pfam" id="PF02192">
    <property type="entry name" value="PI3K_p85B"/>
    <property type="match status" value="1"/>
</dbReference>
<dbReference type="PANTHER" id="PTHR10048:SF35">
    <property type="entry name" value="PHOSPHATIDYLINOSITOL 4,5-BISPHOSPHATE 3-KINASE CATALYTIC SUBUNIT DELTA ISOFORM"/>
    <property type="match status" value="1"/>
</dbReference>
<feature type="domain" description="PI3K/PI4K catalytic" evidence="15">
    <location>
        <begin position="700"/>
        <end position="981"/>
    </location>
</feature>
<keyword evidence="11" id="KW-0067">ATP-binding</keyword>
<keyword evidence="7" id="KW-0597">Phosphoprotein</keyword>
<dbReference type="InterPro" id="IPR000341">
    <property type="entry name" value="PI3K_Ras-bd_dom"/>
</dbReference>
<dbReference type="CDD" id="cd08693">
    <property type="entry name" value="C2_PI3K_class_I_beta_delta"/>
    <property type="match status" value="1"/>
</dbReference>
<protein>
    <recommendedName>
        <fullName evidence="5">phosphatidylinositol-4,5-bisphosphate 3-kinase</fullName>
        <ecNumber evidence="5">2.7.1.153</ecNumber>
    </recommendedName>
</protein>
<evidence type="ECO:0000313" key="20">
    <source>
        <dbReference type="Ensembl" id="ENSMMDP00005002364.1"/>
    </source>
</evidence>
<sequence>MGHAFPSRFSFKFIKLIKEISLNTKIGKCVLSLTVYVSLYFDTEMLLMVWRNAATEPLFSALGDSDAYVFTCINQTAEREELEDESRRISDVLPFMCVLRLVAREGDRVEKLTNTQISLLIGKGLHDFEAQKNHEVNEFRSKMRSFCEEKALERQLLPWHQWIEYSFPCELEPCSSLPESGNTKSKNTKKIFVNIKFEASDVSFSLMKNALKKKATVFRLVRQEPEDYTLQVNGRWDFIYGKHPLCQFKVSPPLTTNCLNIAFFRHYFLSKCCSTNTSSLWSINEPFYIHLVQGSRVNADEGMKVGAGLFHGSELLCKVVTSSEVAVCSEPLWDQKLEFDINVADLPRMSRLCFALYAVIEKAKKPRGTKKKNKKADCPIAWVNTMVFDYKDQLKTGEFLLSTWPSVPGALNDLLNPMGTVEKNPNVDSAAGLLIRFPNIRPHPLYYPPHDKIGDMEKNGDMSVATKEELKEIMDNKNYTEFFEDEKELLWKLRAEVRDRYPESLSKLLLITKWNKREDVAQMLSLLRNWPDLPALHALELLDYSFPDPTVRAFTIRCLRKLSDDELLQYLIQLVQVLKYESYLDCDLTTFLLERALSNKRIGHFLFWHLRSEMHVSSVSLRFGLILEAYCRGNIYHIKVLSKQVNALGKMRALSDFVKTGSQKMTAEDLKLCIRQESYLEALSDLLSPLNPSIILSEICADKCRFMDSKMKPLWLMYKNQWVQGDMVGIIFKNGDDLRQDMLTLQMIQLMENLWKKEGLDLRMIPYGCLSTGNKTGLIEVVKNSDTIANIQRNNSNSAATAAFNKDALLNWLKSKNPEDKIDQAIEEFTLSCAGYCVATYVLGIGDRHNDNIMIRETGQLFHIDFGHILGNFKRKLGINRERVPFILTYDFVHVIQQGRTNNSEKFERFRECCERAYKILCRNGTLFVNLFAMMKAAGLPELSSFKDIQYLKDSLALGKSEEEALKNFKVKFTEALRESWKTKVNWMMHSLAKDNRP</sequence>
<dbReference type="InterPro" id="IPR035892">
    <property type="entry name" value="C2_domain_sf"/>
</dbReference>
<dbReference type="InterPro" id="IPR003113">
    <property type="entry name" value="PI3K_ABD"/>
</dbReference>
<dbReference type="Pfam" id="PF00613">
    <property type="entry name" value="PI3Ka"/>
    <property type="match status" value="1"/>
</dbReference>
<evidence type="ECO:0000256" key="11">
    <source>
        <dbReference type="ARBA" id="ARBA00022840"/>
    </source>
</evidence>
<dbReference type="PANTHER" id="PTHR10048">
    <property type="entry name" value="PHOSPHATIDYLINOSITOL KINASE"/>
    <property type="match status" value="1"/>
</dbReference>
<dbReference type="SMART" id="SM00143">
    <property type="entry name" value="PI3K_p85B"/>
    <property type="match status" value="1"/>
</dbReference>
<dbReference type="Gene3D" id="3.10.20.770">
    <property type="match status" value="1"/>
</dbReference>
<comment type="pathway">
    <text evidence="2">Phospholipid metabolism; phosphatidylinositol phosphate biosynthesis.</text>
</comment>
<feature type="domain" description="PI3K-ABD" evidence="16">
    <location>
        <begin position="5"/>
        <end position="105"/>
    </location>
</feature>
<dbReference type="PROSITE" id="PS00915">
    <property type="entry name" value="PI3_4_KINASE_1"/>
    <property type="match status" value="1"/>
</dbReference>
<feature type="domain" description="PI3K-RBD" evidence="18">
    <location>
        <begin position="178"/>
        <end position="267"/>
    </location>
</feature>
<keyword evidence="12" id="KW-0443">Lipid metabolism</keyword>
<dbReference type="InterPro" id="IPR002420">
    <property type="entry name" value="PI3K-type_C2_dom"/>
</dbReference>
<dbReference type="InterPro" id="IPR018936">
    <property type="entry name" value="PI3/4_kinase_CS"/>
</dbReference>
<feature type="domain" description="C2 PI3K-type" evidence="19">
    <location>
        <begin position="283"/>
        <end position="438"/>
    </location>
</feature>
<dbReference type="GO" id="GO:0005886">
    <property type="term" value="C:plasma membrane"/>
    <property type="evidence" value="ECO:0007669"/>
    <property type="project" value="TreeGrafter"/>
</dbReference>
<dbReference type="GO" id="GO:0005942">
    <property type="term" value="C:phosphatidylinositol 3-kinase complex"/>
    <property type="evidence" value="ECO:0007669"/>
    <property type="project" value="TreeGrafter"/>
</dbReference>
<comment type="similarity">
    <text evidence="4">Belongs to the PI3/PI4-kinase family. Type III PI4K subfamily.</text>
</comment>
<dbReference type="UniPathway" id="UPA00220"/>
<dbReference type="Pfam" id="PF00794">
    <property type="entry name" value="PI3K_rbd"/>
    <property type="match status" value="1"/>
</dbReference>
<dbReference type="GeneTree" id="ENSGT00940000159079"/>
<dbReference type="PROSITE" id="PS50290">
    <property type="entry name" value="PI3_4_KINASE_3"/>
    <property type="match status" value="1"/>
</dbReference>
<evidence type="ECO:0000256" key="3">
    <source>
        <dbReference type="ARBA" id="ARBA00005189"/>
    </source>
</evidence>
<dbReference type="SUPFAM" id="SSF49562">
    <property type="entry name" value="C2 domain (Calcium/lipid-binding domain, CaLB)"/>
    <property type="match status" value="1"/>
</dbReference>
<keyword evidence="8" id="KW-0808">Transferase</keyword>
<keyword evidence="10" id="KW-0418">Kinase</keyword>
<dbReference type="InterPro" id="IPR042236">
    <property type="entry name" value="PI3K_accessory_sf"/>
</dbReference>
<dbReference type="PROSITE" id="PS00916">
    <property type="entry name" value="PI3_4_KINASE_2"/>
    <property type="match status" value="1"/>
</dbReference>
<dbReference type="Gene3D" id="2.60.40.150">
    <property type="entry name" value="C2 domain"/>
    <property type="match status" value="1"/>
</dbReference>
<dbReference type="SUPFAM" id="SSF56112">
    <property type="entry name" value="Protein kinase-like (PK-like)"/>
    <property type="match status" value="1"/>
</dbReference>
<dbReference type="PROSITE" id="PS51545">
    <property type="entry name" value="PIK_HELICAL"/>
    <property type="match status" value="1"/>
</dbReference>
<dbReference type="Gene3D" id="1.25.40.70">
    <property type="entry name" value="Phosphatidylinositol 3-kinase, accessory domain (PIK)"/>
    <property type="match status" value="1"/>
</dbReference>
<dbReference type="InterPro" id="IPR011009">
    <property type="entry name" value="Kinase-like_dom_sf"/>
</dbReference>